<dbReference type="HOGENOM" id="CLU_098620_2_0_14"/>
<dbReference type="STRING" id="859194.MHF_0534"/>
<dbReference type="Proteomes" id="UP000007952">
    <property type="component" value="Chromosome"/>
</dbReference>
<dbReference type="EMBL" id="CP002808">
    <property type="protein sequence ID" value="AEG72806.1"/>
    <property type="molecule type" value="Genomic_DNA"/>
</dbReference>
<dbReference type="BioCyc" id="MHAE859194:G1GR7-522-MONOMER"/>
<proteinExistence type="predicted"/>
<protein>
    <submittedName>
        <fullName evidence="1">Uncharacterized protein</fullName>
    </submittedName>
</protein>
<gene>
    <name evidence="1" type="ordered locus">MHF_0534</name>
</gene>
<evidence type="ECO:0000313" key="1">
    <source>
        <dbReference type="EMBL" id="AEG72806.1"/>
    </source>
</evidence>
<organism evidence="1 2">
    <name type="scientific">Mycoplasma haemofelis (strain Ohio2)</name>
    <dbReference type="NCBI Taxonomy" id="859194"/>
    <lineage>
        <taxon>Bacteria</taxon>
        <taxon>Bacillati</taxon>
        <taxon>Mycoplasmatota</taxon>
        <taxon>Mollicutes</taxon>
        <taxon>Mycoplasmataceae</taxon>
        <taxon>Mycoplasma</taxon>
    </lineage>
</organism>
<accession>F6FHV8</accession>
<dbReference type="AlphaFoldDB" id="F6FHV8"/>
<reference evidence="1 2" key="1">
    <citation type="journal article" date="2011" name="J. Bacteriol.">
        <title>Complete genome sequences of two hemotropic Mycoplasmas, Mycoplasma haemofelis strain Ohio2 and Mycoplasma suis strain Illinois.</title>
        <authorList>
            <person name="Messick J.B."/>
            <person name="Santos A.P."/>
            <person name="Guimaraes A.M."/>
        </authorList>
    </citation>
    <scope>NUCLEOTIDE SEQUENCE [LARGE SCALE GENOMIC DNA]</scope>
    <source>
        <strain evidence="1 2">Ohio2</strain>
    </source>
</reference>
<sequence length="216" mass="24156">MELSFIAKTAAGIVGGSAAVGGGAYAAYKLQNQETIEKHLKSLHRELASSNEDWELIKQNYASDNEETPITGIPKSSINTKLSDLKKWCKDRLSEEFSQDKANQGDYNLIQAWCTKQVKISSHLKNLKLAALDVSGNGDNQILENLKSSYSGSSLKINEITTQNSSKTEGTSPLSTIDNIQKIKDWCSWASDQYFKYKEDTLFQRYQHFCTKALKD</sequence>
<evidence type="ECO:0000313" key="2">
    <source>
        <dbReference type="Proteomes" id="UP000007952"/>
    </source>
</evidence>
<name>F6FHV8_MYCHI</name>
<reference key="2">
    <citation type="submission" date="2011-05" db="EMBL/GenBank/DDBJ databases">
        <title>The Genome of Mycoplasma haemofelis Strain Ohio2, a pathogenic hemoplasma of the cat.</title>
        <authorList>
            <person name="Santos A.P."/>
            <person name="Guimaraes A.M.S."/>
            <person name="SanMiguel P.J."/>
            <person name="Martin S.W."/>
            <person name="Messick J.B."/>
        </authorList>
    </citation>
    <scope>NUCLEOTIDE SEQUENCE</scope>
    <source>
        <strain>Ohio2</strain>
    </source>
</reference>
<dbReference type="KEGG" id="mhf:MHF_0534"/>